<dbReference type="Proteomes" id="UP000006327">
    <property type="component" value="Unassembled WGS sequence"/>
</dbReference>
<dbReference type="InterPro" id="IPR003787">
    <property type="entry name" value="Sulphur_relay_DsrE/F-like"/>
</dbReference>
<dbReference type="SUPFAM" id="SSF75169">
    <property type="entry name" value="DsrEFH-like"/>
    <property type="match status" value="1"/>
</dbReference>
<evidence type="ECO:0000313" key="2">
    <source>
        <dbReference type="EMBL" id="GAC18285.1"/>
    </source>
</evidence>
<reference evidence="2 3" key="1">
    <citation type="journal article" date="2017" name="Antonie Van Leeuwenhoek">
        <title>Rhizobium rhizosphaerae sp. nov., a novel species isolated from rice rhizosphere.</title>
        <authorList>
            <person name="Zhao J.J."/>
            <person name="Zhang J."/>
            <person name="Zhang R.J."/>
            <person name="Zhang C.W."/>
            <person name="Yin H.Q."/>
            <person name="Zhang X.X."/>
        </authorList>
    </citation>
    <scope>NUCLEOTIDE SEQUENCE [LARGE SCALE GENOMIC DNA]</scope>
    <source>
        <strain evidence="2 3">BSs20135</strain>
    </source>
</reference>
<evidence type="ECO:0000256" key="1">
    <source>
        <dbReference type="ARBA" id="ARBA00005996"/>
    </source>
</evidence>
<organism evidence="2 3">
    <name type="scientific">Paraglaciecola arctica BSs20135</name>
    <dbReference type="NCBI Taxonomy" id="493475"/>
    <lineage>
        <taxon>Bacteria</taxon>
        <taxon>Pseudomonadati</taxon>
        <taxon>Pseudomonadota</taxon>
        <taxon>Gammaproteobacteria</taxon>
        <taxon>Alteromonadales</taxon>
        <taxon>Alteromonadaceae</taxon>
        <taxon>Paraglaciecola</taxon>
    </lineage>
</organism>
<dbReference type="InterPro" id="IPR027396">
    <property type="entry name" value="DsrEFH-like"/>
</dbReference>
<keyword evidence="3" id="KW-1185">Reference proteome</keyword>
<dbReference type="AlphaFoldDB" id="K6Z4F3"/>
<dbReference type="RefSeq" id="WP_007617961.1">
    <property type="nucleotide sequence ID" value="NZ_BAEO01000015.1"/>
</dbReference>
<accession>K6Z4F3</accession>
<evidence type="ECO:0000313" key="3">
    <source>
        <dbReference type="Proteomes" id="UP000006327"/>
    </source>
</evidence>
<dbReference type="Gene3D" id="3.40.1260.10">
    <property type="entry name" value="DsrEFH-like"/>
    <property type="match status" value="1"/>
</dbReference>
<dbReference type="PANTHER" id="PTHR38780">
    <property type="entry name" value="PROTEIN TUSC"/>
    <property type="match status" value="1"/>
</dbReference>
<dbReference type="Pfam" id="PF02635">
    <property type="entry name" value="DsrE"/>
    <property type="match status" value="1"/>
</dbReference>
<protein>
    <submittedName>
        <fullName evidence="2">Protein tusC</fullName>
    </submittedName>
</protein>
<dbReference type="EMBL" id="BAEO01000015">
    <property type="protein sequence ID" value="GAC18285.1"/>
    <property type="molecule type" value="Genomic_DNA"/>
</dbReference>
<dbReference type="PANTHER" id="PTHR38780:SF1">
    <property type="entry name" value="PROTEIN TUSC"/>
    <property type="match status" value="1"/>
</dbReference>
<name>K6Z4F3_9ALTE</name>
<comment type="caution">
    <text evidence="2">The sequence shown here is derived from an EMBL/GenBank/DDBJ whole genome shotgun (WGS) entry which is preliminary data.</text>
</comment>
<comment type="similarity">
    <text evidence="1">Belongs to the DsrF/TusC family.</text>
</comment>
<dbReference type="OrthoDB" id="9789418at2"/>
<dbReference type="NCBIfam" id="NF001238">
    <property type="entry name" value="PRK00211.1"/>
    <property type="match status" value="1"/>
</dbReference>
<gene>
    <name evidence="2" type="primary">tusC</name>
    <name evidence="2" type="ORF">GARC_1309</name>
</gene>
<dbReference type="eggNOG" id="COG2923">
    <property type="taxonomic scope" value="Bacteria"/>
</dbReference>
<dbReference type="STRING" id="493475.GARC_1309"/>
<dbReference type="NCBIfam" id="TIGR03010">
    <property type="entry name" value="sulf_tusC_dsrF"/>
    <property type="match status" value="1"/>
</dbReference>
<proteinExistence type="inferred from homology"/>
<sequence>MSQSTTSIAIINKSAPYGSSNGQESLDMALAMSNFAQDVSVFFMDDGVFQLLLPQDPTTIDAKAYYKTFPALEFYDIENIYVCKQSLIQRSIQTSQLCIPVTLMEFDDLSKLLAKQQHLMSF</sequence>
<dbReference type="InterPro" id="IPR017462">
    <property type="entry name" value="Sulphur_relay_TusC/DsrF"/>
</dbReference>